<keyword evidence="2 10" id="KW-0444">Lipid biosynthesis</keyword>
<comment type="similarity">
    <text evidence="10">Belongs to the ELO family.</text>
</comment>
<evidence type="ECO:0000313" key="12">
    <source>
        <dbReference type="Proteomes" id="UP001209570"/>
    </source>
</evidence>
<dbReference type="InterPro" id="IPR002076">
    <property type="entry name" value="ELO_fam"/>
</dbReference>
<name>A0AAD5LRB4_PYTIN</name>
<dbReference type="GO" id="GO:0009922">
    <property type="term" value="F:fatty acid elongase activity"/>
    <property type="evidence" value="ECO:0007669"/>
    <property type="project" value="InterPro"/>
</dbReference>
<gene>
    <name evidence="11" type="ORF">P43SY_002551</name>
</gene>
<dbReference type="EMBL" id="JAKCXM010000001">
    <property type="protein sequence ID" value="KAJ0410219.1"/>
    <property type="molecule type" value="Genomic_DNA"/>
</dbReference>
<feature type="transmembrane region" description="Helical" evidence="10">
    <location>
        <begin position="154"/>
        <end position="172"/>
    </location>
</feature>
<dbReference type="Proteomes" id="UP001209570">
    <property type="component" value="Unassembled WGS sequence"/>
</dbReference>
<feature type="transmembrane region" description="Helical" evidence="10">
    <location>
        <begin position="210"/>
        <end position="230"/>
    </location>
</feature>
<feature type="transmembrane region" description="Helical" evidence="10">
    <location>
        <begin position="76"/>
        <end position="99"/>
    </location>
</feature>
<keyword evidence="5 10" id="KW-0276">Fatty acid metabolism</keyword>
<organism evidence="11 12">
    <name type="scientific">Pythium insidiosum</name>
    <name type="common">Pythiosis disease agent</name>
    <dbReference type="NCBI Taxonomy" id="114742"/>
    <lineage>
        <taxon>Eukaryota</taxon>
        <taxon>Sar</taxon>
        <taxon>Stramenopiles</taxon>
        <taxon>Oomycota</taxon>
        <taxon>Peronosporomycetes</taxon>
        <taxon>Pythiales</taxon>
        <taxon>Pythiaceae</taxon>
        <taxon>Pythium</taxon>
    </lineage>
</organism>
<keyword evidence="6 10" id="KW-1133">Transmembrane helix</keyword>
<evidence type="ECO:0000256" key="8">
    <source>
        <dbReference type="ARBA" id="ARBA00023136"/>
    </source>
</evidence>
<keyword evidence="8 10" id="KW-0472">Membrane</keyword>
<dbReference type="Pfam" id="PF01151">
    <property type="entry name" value="ELO"/>
    <property type="match status" value="1"/>
</dbReference>
<dbReference type="PROSITE" id="PS01188">
    <property type="entry name" value="ELO"/>
    <property type="match status" value="1"/>
</dbReference>
<evidence type="ECO:0000256" key="9">
    <source>
        <dbReference type="ARBA" id="ARBA00023160"/>
    </source>
</evidence>
<dbReference type="PANTHER" id="PTHR11157">
    <property type="entry name" value="FATTY ACID ACYL TRANSFERASE-RELATED"/>
    <property type="match status" value="1"/>
</dbReference>
<dbReference type="GO" id="GO:0019367">
    <property type="term" value="P:fatty acid elongation, saturated fatty acid"/>
    <property type="evidence" value="ECO:0007669"/>
    <property type="project" value="TreeGrafter"/>
</dbReference>
<dbReference type="EC" id="2.3.1.-" evidence="10"/>
<comment type="caution">
    <text evidence="11">The sequence shown here is derived from an EMBL/GenBank/DDBJ whole genome shotgun (WGS) entry which is preliminary data.</text>
</comment>
<keyword evidence="4 10" id="KW-0812">Transmembrane</keyword>
<comment type="subcellular location">
    <subcellularLocation>
        <location evidence="1">Membrane</location>
        <topology evidence="1">Multi-pass membrane protein</topology>
    </subcellularLocation>
</comment>
<dbReference type="InterPro" id="IPR030457">
    <property type="entry name" value="ELO_CS"/>
</dbReference>
<evidence type="ECO:0000256" key="4">
    <source>
        <dbReference type="ARBA" id="ARBA00022692"/>
    </source>
</evidence>
<evidence type="ECO:0000256" key="2">
    <source>
        <dbReference type="ARBA" id="ARBA00022516"/>
    </source>
</evidence>
<proteinExistence type="inferred from homology"/>
<keyword evidence="3 10" id="KW-0808">Transferase</keyword>
<feature type="transmembrane region" description="Helical" evidence="10">
    <location>
        <begin position="178"/>
        <end position="198"/>
    </location>
</feature>
<feature type="transmembrane region" description="Helical" evidence="10">
    <location>
        <begin position="250"/>
        <end position="270"/>
    </location>
</feature>
<feature type="transmembrane region" description="Helical" evidence="10">
    <location>
        <begin position="43"/>
        <end position="64"/>
    </location>
</feature>
<evidence type="ECO:0000313" key="11">
    <source>
        <dbReference type="EMBL" id="KAJ0410219.1"/>
    </source>
</evidence>
<protein>
    <recommendedName>
        <fullName evidence="10">Elongation of fatty acids protein</fullName>
        <ecNumber evidence="10">2.3.1.-</ecNumber>
    </recommendedName>
</protein>
<dbReference type="GO" id="GO:0042761">
    <property type="term" value="P:very long-chain fatty acid biosynthetic process"/>
    <property type="evidence" value="ECO:0007669"/>
    <property type="project" value="TreeGrafter"/>
</dbReference>
<dbReference type="GO" id="GO:0005789">
    <property type="term" value="C:endoplasmic reticulum membrane"/>
    <property type="evidence" value="ECO:0007669"/>
    <property type="project" value="TreeGrafter"/>
</dbReference>
<dbReference type="GO" id="GO:0030148">
    <property type="term" value="P:sphingolipid biosynthetic process"/>
    <property type="evidence" value="ECO:0007669"/>
    <property type="project" value="TreeGrafter"/>
</dbReference>
<keyword evidence="12" id="KW-1185">Reference proteome</keyword>
<comment type="catalytic activity">
    <reaction evidence="10">
        <text>an acyl-CoA + malonyl-CoA + H(+) = a 3-oxoacyl-CoA + CO2 + CoA</text>
        <dbReference type="Rhea" id="RHEA:50252"/>
        <dbReference type="ChEBI" id="CHEBI:15378"/>
        <dbReference type="ChEBI" id="CHEBI:16526"/>
        <dbReference type="ChEBI" id="CHEBI:57287"/>
        <dbReference type="ChEBI" id="CHEBI:57384"/>
        <dbReference type="ChEBI" id="CHEBI:58342"/>
        <dbReference type="ChEBI" id="CHEBI:90726"/>
    </reaction>
    <physiologicalReaction direction="left-to-right" evidence="10">
        <dbReference type="Rhea" id="RHEA:50253"/>
    </physiologicalReaction>
</comment>
<evidence type="ECO:0000256" key="7">
    <source>
        <dbReference type="ARBA" id="ARBA00023098"/>
    </source>
</evidence>
<evidence type="ECO:0000256" key="5">
    <source>
        <dbReference type="ARBA" id="ARBA00022832"/>
    </source>
</evidence>
<evidence type="ECO:0000256" key="10">
    <source>
        <dbReference type="RuleBase" id="RU361115"/>
    </source>
</evidence>
<accession>A0AAD5LRB4</accession>
<feature type="transmembrane region" description="Helical" evidence="10">
    <location>
        <begin position="124"/>
        <end position="147"/>
    </location>
</feature>
<keyword evidence="7 10" id="KW-0443">Lipid metabolism</keyword>
<dbReference type="AlphaFoldDB" id="A0AAD5LRB4"/>
<evidence type="ECO:0000256" key="6">
    <source>
        <dbReference type="ARBA" id="ARBA00022989"/>
    </source>
</evidence>
<keyword evidence="9 10" id="KW-0275">Fatty acid biosynthesis</keyword>
<dbReference type="GO" id="GO:0034625">
    <property type="term" value="P:fatty acid elongation, monounsaturated fatty acid"/>
    <property type="evidence" value="ECO:0007669"/>
    <property type="project" value="TreeGrafter"/>
</dbReference>
<dbReference type="PANTHER" id="PTHR11157:SF17">
    <property type="entry name" value="ELONGATION OF VERY LONG CHAIN FATTY ACIDS PROTEIN 6"/>
    <property type="match status" value="1"/>
</dbReference>
<evidence type="ECO:0000256" key="3">
    <source>
        <dbReference type="ARBA" id="ARBA00022679"/>
    </source>
</evidence>
<reference evidence="11" key="1">
    <citation type="submission" date="2021-12" db="EMBL/GenBank/DDBJ databases">
        <title>Prjna785345.</title>
        <authorList>
            <person name="Rujirawat T."/>
            <person name="Krajaejun T."/>
        </authorList>
    </citation>
    <scope>NUCLEOTIDE SEQUENCE</scope>
    <source>
        <strain evidence="11">Pi057C3</strain>
    </source>
</reference>
<dbReference type="GO" id="GO:0034626">
    <property type="term" value="P:fatty acid elongation, polyunsaturated fatty acid"/>
    <property type="evidence" value="ECO:0007669"/>
    <property type="project" value="TreeGrafter"/>
</dbReference>
<sequence>MELHTAKTPILVDEIPMLSLLYPSEWERNWEITWEIDFCLRTIPQALTLCAAYLVFCFGGRWVMQKRQPFDLRIPLALWNLGLATFSFMGAVRTVPFLLNTIYRRGIYNSVCATPRPHYGHGPVGLWVTLFIFSKVPELVDTVFIVLRKKPLIFLHWYHHITVLLFCWHAFATESASGLYFVAMNYSVHAIMYFYYFLTAVGFRPRWAQFVTVFQLSQMVVGVIVCFLNVNYMSQGLTCNVDRENLKWGMIMYSSYFALFLKFFIERYFFKAPKPTSKKKAA</sequence>
<evidence type="ECO:0000256" key="1">
    <source>
        <dbReference type="ARBA" id="ARBA00004141"/>
    </source>
</evidence>